<proteinExistence type="predicted"/>
<dbReference type="Pfam" id="PF08787">
    <property type="entry name" value="Alginate_lyase2"/>
    <property type="match status" value="1"/>
</dbReference>
<protein>
    <recommendedName>
        <fullName evidence="1">Alginate lyase 2 domain-containing protein</fullName>
    </recommendedName>
</protein>
<comment type="caution">
    <text evidence="2">The sequence shown here is derived from an EMBL/GenBank/DDBJ whole genome shotgun (WGS) entry which is preliminary data.</text>
</comment>
<name>A0ABC8R3S7_9AQUA</name>
<dbReference type="Proteomes" id="UP001642360">
    <property type="component" value="Unassembled WGS sequence"/>
</dbReference>
<evidence type="ECO:0000313" key="2">
    <source>
        <dbReference type="EMBL" id="CAK9139390.1"/>
    </source>
</evidence>
<evidence type="ECO:0000313" key="3">
    <source>
        <dbReference type="Proteomes" id="UP001642360"/>
    </source>
</evidence>
<reference evidence="2 3" key="1">
    <citation type="submission" date="2024-02" db="EMBL/GenBank/DDBJ databases">
        <authorList>
            <person name="Vignale AGUSTIN F."/>
            <person name="Sosa J E."/>
            <person name="Modenutti C."/>
        </authorList>
    </citation>
    <scope>NUCLEOTIDE SEQUENCE [LARGE SCALE GENOMIC DNA]</scope>
</reference>
<dbReference type="PANTHER" id="PTHR33681:SF4">
    <property type="entry name" value="OS12G0171100 PROTEIN"/>
    <property type="match status" value="1"/>
</dbReference>
<dbReference type="EMBL" id="CAUOFW020000959">
    <property type="protein sequence ID" value="CAK9139390.1"/>
    <property type="molecule type" value="Genomic_DNA"/>
</dbReference>
<keyword evidence="3" id="KW-1185">Reference proteome</keyword>
<dbReference type="InterPro" id="IPR013320">
    <property type="entry name" value="ConA-like_dom_sf"/>
</dbReference>
<gene>
    <name evidence="2" type="ORF">ILEXP_LOCUS6782</name>
</gene>
<dbReference type="PANTHER" id="PTHR33681">
    <property type="entry name" value="BINDING PROTEIN, PUTATIVE, EXPRESSED-RELATED"/>
    <property type="match status" value="1"/>
</dbReference>
<feature type="domain" description="Alginate lyase 2" evidence="1">
    <location>
        <begin position="31"/>
        <end position="134"/>
    </location>
</feature>
<accession>A0ABC8R3S7</accession>
<dbReference type="SUPFAM" id="SSF49899">
    <property type="entry name" value="Concanavalin A-like lectins/glucanases"/>
    <property type="match status" value="1"/>
</dbReference>
<dbReference type="AlphaFoldDB" id="A0ABC8R3S7"/>
<evidence type="ECO:0000259" key="1">
    <source>
        <dbReference type="Pfam" id="PF08787"/>
    </source>
</evidence>
<sequence>MGKITRRYISDSPLSGYDYSSGVWQFEGYGTSGVCIMQVFGASTHATTLVLGVCNGALSYYNRLVIVPDIYDRWFRLNVIHDVEAEDVKVYIDGVLQLVAPGQGGASHNFTCGVYAQEDNSNCMESRWKDIKVFKKM</sequence>
<organism evidence="2 3">
    <name type="scientific">Ilex paraguariensis</name>
    <name type="common">yerba mate</name>
    <dbReference type="NCBI Taxonomy" id="185542"/>
    <lineage>
        <taxon>Eukaryota</taxon>
        <taxon>Viridiplantae</taxon>
        <taxon>Streptophyta</taxon>
        <taxon>Embryophyta</taxon>
        <taxon>Tracheophyta</taxon>
        <taxon>Spermatophyta</taxon>
        <taxon>Magnoliopsida</taxon>
        <taxon>eudicotyledons</taxon>
        <taxon>Gunneridae</taxon>
        <taxon>Pentapetalae</taxon>
        <taxon>asterids</taxon>
        <taxon>campanulids</taxon>
        <taxon>Aquifoliales</taxon>
        <taxon>Aquifoliaceae</taxon>
        <taxon>Ilex</taxon>
    </lineage>
</organism>
<dbReference type="InterPro" id="IPR014895">
    <property type="entry name" value="Alginate_lyase_2"/>
</dbReference>